<dbReference type="SUPFAM" id="SSF51126">
    <property type="entry name" value="Pectin lyase-like"/>
    <property type="match status" value="1"/>
</dbReference>
<dbReference type="AlphaFoldDB" id="A0A1Y1XPF8"/>
<dbReference type="Gene3D" id="2.160.20.10">
    <property type="entry name" value="Single-stranded right-handed beta-helix, Pectin lyase-like"/>
    <property type="match status" value="1"/>
</dbReference>
<sequence length="614" mass="67813">MRVTIQTYEHEIRLGWCTLWQVETQTISVMLNSSSDWILAYFKWRPPCSYLFRKSSSVAVGTSREAFVTLAPDIPGGRGPGRGPSLAPVWIYEACVFALFAKANSIIQPSAKPGDTNLLQLTSDFTCYNTYTDLYDILPDFSYAGYEAGVKPIPEGIPNLLTLTPSAGNTDDTTRVQEAVNALGSKPIDSGTGYRGALLLQSGVYRISQPIMIGYSGVIIRGDLKGNTTIVATGKSPYTVFHFTGSGEPERSSRKAPITGSYVSVGSFQVQVAPRDITEFSVGDDVIVGRVGNDPWIRALGMNDLSSRDPEGRKSTNWTPFDLLFTRSISYIDAETGTIILDSPLTSSFEDRWGGGYIYKYGYSGRISHVGIEYLNGISVFNPAIKNVTAEGKSYYSDEEHAESFVTFEKLQHGYARNLSGKHFNNFVVTVNNTRWVTVQDCDYSEPVSLIEGTKRYAYFIEDGSELILHQRNYASQARHAFIVGARVTGPNVFYNCTSVDDYDSSEPHHRWSVGGLYDNVSANIAVQDREYYGTGHGWAGANYVLWNTNGTAVVQKPPTAMNFAIGVQGAQEMGAFPERAGPGYWESHGTRVEPASLYQWQLNDRLNRLKVAH</sequence>
<keyword evidence="2" id="KW-1185">Reference proteome</keyword>
<accession>A0A1Y1XPF8</accession>
<comment type="caution">
    <text evidence="1">The sequence shown here is derived from an EMBL/GenBank/DDBJ whole genome shotgun (WGS) entry which is preliminary data.</text>
</comment>
<dbReference type="EMBL" id="MCFE01000550">
    <property type="protein sequence ID" value="ORX87630.1"/>
    <property type="molecule type" value="Genomic_DNA"/>
</dbReference>
<protein>
    <recommendedName>
        <fullName evidence="3">Pectin lyase-like protein</fullName>
    </recommendedName>
</protein>
<dbReference type="STRING" id="1314790.A0A1Y1XPF8"/>
<proteinExistence type="predicted"/>
<dbReference type="Proteomes" id="UP000193498">
    <property type="component" value="Unassembled WGS sequence"/>
</dbReference>
<organism evidence="1 2">
    <name type="scientific">Basidiobolus meristosporus CBS 931.73</name>
    <dbReference type="NCBI Taxonomy" id="1314790"/>
    <lineage>
        <taxon>Eukaryota</taxon>
        <taxon>Fungi</taxon>
        <taxon>Fungi incertae sedis</taxon>
        <taxon>Zoopagomycota</taxon>
        <taxon>Entomophthoromycotina</taxon>
        <taxon>Basidiobolomycetes</taxon>
        <taxon>Basidiobolales</taxon>
        <taxon>Basidiobolaceae</taxon>
        <taxon>Basidiobolus</taxon>
    </lineage>
</organism>
<evidence type="ECO:0000313" key="2">
    <source>
        <dbReference type="Proteomes" id="UP000193498"/>
    </source>
</evidence>
<evidence type="ECO:0008006" key="3">
    <source>
        <dbReference type="Google" id="ProtNLM"/>
    </source>
</evidence>
<dbReference type="OrthoDB" id="509690at2759"/>
<name>A0A1Y1XPF8_9FUNG</name>
<dbReference type="InParanoid" id="A0A1Y1XPF8"/>
<dbReference type="InterPro" id="IPR011050">
    <property type="entry name" value="Pectin_lyase_fold/virulence"/>
</dbReference>
<gene>
    <name evidence="1" type="ORF">K493DRAFT_306853</name>
</gene>
<reference evidence="1 2" key="1">
    <citation type="submission" date="2016-07" db="EMBL/GenBank/DDBJ databases">
        <title>Pervasive Adenine N6-methylation of Active Genes in Fungi.</title>
        <authorList>
            <consortium name="DOE Joint Genome Institute"/>
            <person name="Mondo S.J."/>
            <person name="Dannebaum R.O."/>
            <person name="Kuo R.C."/>
            <person name="Labutti K."/>
            <person name="Haridas S."/>
            <person name="Kuo A."/>
            <person name="Salamov A."/>
            <person name="Ahrendt S.R."/>
            <person name="Lipzen A."/>
            <person name="Sullivan W."/>
            <person name="Andreopoulos W.B."/>
            <person name="Clum A."/>
            <person name="Lindquist E."/>
            <person name="Daum C."/>
            <person name="Ramamoorthy G.K."/>
            <person name="Gryganskyi A."/>
            <person name="Culley D."/>
            <person name="Magnuson J.K."/>
            <person name="James T.Y."/>
            <person name="O'Malley M.A."/>
            <person name="Stajich J.E."/>
            <person name="Spatafora J.W."/>
            <person name="Visel A."/>
            <person name="Grigoriev I.V."/>
        </authorList>
    </citation>
    <scope>NUCLEOTIDE SEQUENCE [LARGE SCALE GENOMIC DNA]</scope>
    <source>
        <strain evidence="1 2">CBS 931.73</strain>
    </source>
</reference>
<dbReference type="InterPro" id="IPR012334">
    <property type="entry name" value="Pectin_lyas_fold"/>
</dbReference>
<evidence type="ECO:0000313" key="1">
    <source>
        <dbReference type="EMBL" id="ORX87630.1"/>
    </source>
</evidence>